<dbReference type="Pfam" id="PF00025">
    <property type="entry name" value="Arf"/>
    <property type="match status" value="1"/>
</dbReference>
<dbReference type="InterPro" id="IPR052705">
    <property type="entry name" value="Gliding_Motility_GTPase"/>
</dbReference>
<dbReference type="CDD" id="cd00882">
    <property type="entry name" value="Ras_like_GTPase"/>
    <property type="match status" value="1"/>
</dbReference>
<dbReference type="AlphaFoldDB" id="A0A7G9Y0R8"/>
<organism evidence="5">
    <name type="scientific">Candidatus Methanogaster sp. ANME-2c ERB4</name>
    <dbReference type="NCBI Taxonomy" id="2759911"/>
    <lineage>
        <taxon>Archaea</taxon>
        <taxon>Methanobacteriati</taxon>
        <taxon>Methanobacteriota</taxon>
        <taxon>Stenosarchaea group</taxon>
        <taxon>Methanomicrobia</taxon>
        <taxon>Methanosarcinales</taxon>
        <taxon>ANME-2 cluster</taxon>
        <taxon>Candidatus Methanogasteraceae</taxon>
        <taxon>Candidatus Methanogaster</taxon>
    </lineage>
</organism>
<keyword evidence="2" id="KW-0342">GTP-binding</keyword>
<dbReference type="EMBL" id="MT630607">
    <property type="protein sequence ID" value="QNO41198.1"/>
    <property type="molecule type" value="Genomic_DNA"/>
</dbReference>
<dbReference type="Pfam" id="PF06745">
    <property type="entry name" value="ATPase"/>
    <property type="match status" value="1"/>
</dbReference>
<gene>
    <name evidence="4" type="ORF">JNOLDJLP_00023</name>
    <name evidence="5" type="ORF">OAEIHDOC_00023</name>
</gene>
<evidence type="ECO:0000256" key="2">
    <source>
        <dbReference type="ARBA" id="ARBA00023134"/>
    </source>
</evidence>
<dbReference type="PROSITE" id="PS51419">
    <property type="entry name" value="RAB"/>
    <property type="match status" value="1"/>
</dbReference>
<dbReference type="InterPro" id="IPR005225">
    <property type="entry name" value="Small_GTP-bd"/>
</dbReference>
<dbReference type="PRINTS" id="PR00449">
    <property type="entry name" value="RASTRNSFRMNG"/>
</dbReference>
<accession>A0A7G9Y0R8</accession>
<evidence type="ECO:0000256" key="1">
    <source>
        <dbReference type="ARBA" id="ARBA00022741"/>
    </source>
</evidence>
<evidence type="ECO:0000313" key="4">
    <source>
        <dbReference type="EMBL" id="QNO41198.1"/>
    </source>
</evidence>
<dbReference type="Gene3D" id="3.40.50.300">
    <property type="entry name" value="P-loop containing nucleotide triphosphate hydrolases"/>
    <property type="match status" value="2"/>
</dbReference>
<sequence>MIETGLPKLDDYLHGGIPKGKTLVYYAYPGVEGAVFGMQSLCHSISNGINGVYVASSTEPHRIREQLGEFGWDAEGCGDRFAIIDAFSGLIGADSHERYVVADPEDTRSLTQCIKNAMEDMREPGVIVFESLSTIMDLCGESETLDAIEEWNQYAMLYDHAMIYNFTAWPYSDDTLLAIKEDIFDSTISVGGITGNVIFGQYFGVLKTNWTDAVRKFILFKVLKPGGVRAYIPKILVTGPFDAGKSTFVHALSTRAVSVDRLGTTIALDHGHVDHKGFAADIFGTPGQERFDPIIKLLSREAMGVFLILDSTRAEDFARGRQMLEITRSFGLPVVIIANKQDRAGALTPENIRGKLDMPENVLVMPAVAATGEGVFEAFETLIDMVMEVG</sequence>
<dbReference type="SMART" id="SM00177">
    <property type="entry name" value="ARF"/>
    <property type="match status" value="1"/>
</dbReference>
<dbReference type="EMBL" id="MT630653">
    <property type="protein sequence ID" value="QNO41602.1"/>
    <property type="molecule type" value="Genomic_DNA"/>
</dbReference>
<proteinExistence type="predicted"/>
<reference evidence="5" key="1">
    <citation type="submission" date="2020-06" db="EMBL/GenBank/DDBJ databases">
        <title>Unique genomic features of the anaerobic methanotrophic archaea.</title>
        <authorList>
            <person name="Chadwick G.L."/>
            <person name="Skennerton C.T."/>
            <person name="Laso-Perez R."/>
            <person name="Leu A.O."/>
            <person name="Speth D.R."/>
            <person name="Yu H."/>
            <person name="Morgan-Lang C."/>
            <person name="Hatzenpichler R."/>
            <person name="Goudeau D."/>
            <person name="Malmstrom R."/>
            <person name="Brazelton W.J."/>
            <person name="Woyke T."/>
            <person name="Hallam S.J."/>
            <person name="Tyson G.W."/>
            <person name="Wegener G."/>
            <person name="Boetius A."/>
            <person name="Orphan V."/>
        </authorList>
    </citation>
    <scope>NUCLEOTIDE SEQUENCE</scope>
</reference>
<dbReference type="SMART" id="SM00175">
    <property type="entry name" value="RAB"/>
    <property type="match status" value="1"/>
</dbReference>
<name>A0A7G9Y0R8_9EURY</name>
<feature type="domain" description="KaiC-like" evidence="3">
    <location>
        <begin position="2"/>
        <end position="135"/>
    </location>
</feature>
<dbReference type="NCBIfam" id="TIGR00231">
    <property type="entry name" value="small_GTP"/>
    <property type="match status" value="1"/>
</dbReference>
<dbReference type="PANTHER" id="PTHR42708">
    <property type="entry name" value="ATP/GTP-BINDING PROTEIN-RELATED"/>
    <property type="match status" value="1"/>
</dbReference>
<dbReference type="GO" id="GO:0003924">
    <property type="term" value="F:GTPase activity"/>
    <property type="evidence" value="ECO:0007669"/>
    <property type="project" value="InterPro"/>
</dbReference>
<dbReference type="InterPro" id="IPR014774">
    <property type="entry name" value="KaiC-like_dom"/>
</dbReference>
<protein>
    <recommendedName>
        <fullName evidence="3">KaiC-like domain-containing protein</fullName>
    </recommendedName>
</protein>
<keyword evidence="1" id="KW-0547">Nucleotide-binding</keyword>
<evidence type="ECO:0000313" key="5">
    <source>
        <dbReference type="EMBL" id="QNO41602.1"/>
    </source>
</evidence>
<dbReference type="GO" id="GO:0005525">
    <property type="term" value="F:GTP binding"/>
    <property type="evidence" value="ECO:0007669"/>
    <property type="project" value="UniProtKB-KW"/>
</dbReference>
<evidence type="ECO:0000259" key="3">
    <source>
        <dbReference type="Pfam" id="PF06745"/>
    </source>
</evidence>
<dbReference type="SUPFAM" id="SSF52540">
    <property type="entry name" value="P-loop containing nucleoside triphosphate hydrolases"/>
    <property type="match status" value="2"/>
</dbReference>
<dbReference type="InterPro" id="IPR006689">
    <property type="entry name" value="Small_GTPase_ARF/SAR"/>
</dbReference>
<dbReference type="PANTHER" id="PTHR42708:SF1">
    <property type="entry name" value="GLIDING MOTILITY PROTEIN MGLA"/>
    <property type="match status" value="1"/>
</dbReference>
<dbReference type="InterPro" id="IPR027417">
    <property type="entry name" value="P-loop_NTPase"/>
</dbReference>